<feature type="domain" description="PPM-type phosphatase" evidence="2">
    <location>
        <begin position="1"/>
        <end position="191"/>
    </location>
</feature>
<dbReference type="Proteomes" id="UP001501523">
    <property type="component" value="Unassembled WGS sequence"/>
</dbReference>
<evidence type="ECO:0000259" key="2">
    <source>
        <dbReference type="PROSITE" id="PS51746"/>
    </source>
</evidence>
<dbReference type="InterPro" id="IPR001932">
    <property type="entry name" value="PPM-type_phosphatase-like_dom"/>
</dbReference>
<dbReference type="EMBL" id="BAAAEU010000005">
    <property type="protein sequence ID" value="GAA0709864.1"/>
    <property type="molecule type" value="Genomic_DNA"/>
</dbReference>
<name>A0ABN1IE09_9GAMM</name>
<feature type="compositionally biased region" description="Basic residues" evidence="1">
    <location>
        <begin position="266"/>
        <end position="279"/>
    </location>
</feature>
<keyword evidence="4" id="KW-1185">Reference proteome</keyword>
<proteinExistence type="predicted"/>
<dbReference type="Gene3D" id="3.60.40.10">
    <property type="entry name" value="PPM-type phosphatase domain"/>
    <property type="match status" value="1"/>
</dbReference>
<gene>
    <name evidence="3" type="ORF">GCM10009105_10660</name>
</gene>
<sequence length="297" mass="31583">MRDGAQCAALAVSAAFDAVHRLASSGAPPLEWADNAVNSAHNAVRMAYGGAGGTTLVLLLVTENKGVYWASVGDSRLYVSTEDTLVQISTDDTIAGQLGRPAGADIDQGKLLQYIGMEGPLEFEVSKLFCAPDNNMAILTTDGVHFLASGSDVMSLVVRHAPDIGATARRLTELARWAGGPDNATVAVVSFNVALYESPPAYACLDIWDPFGEIRMPLIVRENQRVVARGAVSKRPQTARNEAPTEDLVAAEQPVAADEKVPSKTKGGKGKERKRKPRAQRGGSVPQVQLEFSNKKS</sequence>
<reference evidence="3 4" key="1">
    <citation type="journal article" date="2019" name="Int. J. Syst. Evol. Microbiol.">
        <title>The Global Catalogue of Microorganisms (GCM) 10K type strain sequencing project: providing services to taxonomists for standard genome sequencing and annotation.</title>
        <authorList>
            <consortium name="The Broad Institute Genomics Platform"/>
            <consortium name="The Broad Institute Genome Sequencing Center for Infectious Disease"/>
            <person name="Wu L."/>
            <person name="Ma J."/>
        </authorList>
    </citation>
    <scope>NUCLEOTIDE SEQUENCE [LARGE SCALE GENOMIC DNA]</scope>
    <source>
        <strain evidence="3 4">JCM 15421</strain>
    </source>
</reference>
<feature type="compositionally biased region" description="Polar residues" evidence="1">
    <location>
        <begin position="286"/>
        <end position="297"/>
    </location>
</feature>
<comment type="caution">
    <text evidence="3">The sequence shown here is derived from an EMBL/GenBank/DDBJ whole genome shotgun (WGS) entry which is preliminary data.</text>
</comment>
<organism evidence="3 4">
    <name type="scientific">Dokdonella soli</name>
    <dbReference type="NCBI Taxonomy" id="529810"/>
    <lineage>
        <taxon>Bacteria</taxon>
        <taxon>Pseudomonadati</taxon>
        <taxon>Pseudomonadota</taxon>
        <taxon>Gammaproteobacteria</taxon>
        <taxon>Lysobacterales</taxon>
        <taxon>Rhodanobacteraceae</taxon>
        <taxon>Dokdonella</taxon>
    </lineage>
</organism>
<dbReference type="PROSITE" id="PS51746">
    <property type="entry name" value="PPM_2"/>
    <property type="match status" value="1"/>
</dbReference>
<dbReference type="SMART" id="SM00332">
    <property type="entry name" value="PP2Cc"/>
    <property type="match status" value="1"/>
</dbReference>
<protein>
    <recommendedName>
        <fullName evidence="2">PPM-type phosphatase domain-containing protein</fullName>
    </recommendedName>
</protein>
<dbReference type="SUPFAM" id="SSF81606">
    <property type="entry name" value="PP2C-like"/>
    <property type="match status" value="1"/>
</dbReference>
<evidence type="ECO:0000313" key="4">
    <source>
        <dbReference type="Proteomes" id="UP001501523"/>
    </source>
</evidence>
<feature type="region of interest" description="Disordered" evidence="1">
    <location>
        <begin position="231"/>
        <end position="297"/>
    </location>
</feature>
<evidence type="ECO:0000256" key="1">
    <source>
        <dbReference type="SAM" id="MobiDB-lite"/>
    </source>
</evidence>
<dbReference type="InterPro" id="IPR036457">
    <property type="entry name" value="PPM-type-like_dom_sf"/>
</dbReference>
<accession>A0ABN1IE09</accession>
<evidence type="ECO:0000313" key="3">
    <source>
        <dbReference type="EMBL" id="GAA0709864.1"/>
    </source>
</evidence>